<keyword evidence="1" id="KW-0808">Transferase</keyword>
<dbReference type="PROSITE" id="PS51186">
    <property type="entry name" value="GNAT"/>
    <property type="match status" value="1"/>
</dbReference>
<dbReference type="InterPro" id="IPR016181">
    <property type="entry name" value="Acyl_CoA_acyltransferase"/>
</dbReference>
<proteinExistence type="predicted"/>
<accession>A0A455T0Y7</accession>
<dbReference type="InterPro" id="IPR000182">
    <property type="entry name" value="GNAT_dom"/>
</dbReference>
<feature type="domain" description="N-acetyltransferase" evidence="2">
    <location>
        <begin position="8"/>
        <end position="202"/>
    </location>
</feature>
<organism evidence="3">
    <name type="scientific">Thermosporothrix sp. COM3</name>
    <dbReference type="NCBI Taxonomy" id="2490863"/>
    <lineage>
        <taxon>Bacteria</taxon>
        <taxon>Bacillati</taxon>
        <taxon>Chloroflexota</taxon>
        <taxon>Ktedonobacteria</taxon>
        <taxon>Ktedonobacterales</taxon>
        <taxon>Thermosporotrichaceae</taxon>
        <taxon>Thermosporothrix</taxon>
    </lineage>
</organism>
<evidence type="ECO:0000259" key="2">
    <source>
        <dbReference type="PROSITE" id="PS51186"/>
    </source>
</evidence>
<reference evidence="3" key="1">
    <citation type="submission" date="2018-12" db="EMBL/GenBank/DDBJ databases">
        <title>Novel natural products biosynthetic potential of the class Ktedonobacteria.</title>
        <authorList>
            <person name="Zheng Y."/>
            <person name="Saitou A."/>
            <person name="Wang C.M."/>
            <person name="Toyoda A."/>
            <person name="Minakuchi Y."/>
            <person name="Sekiguchi Y."/>
            <person name="Ueda K."/>
            <person name="Takano H."/>
            <person name="Sakai Y."/>
            <person name="Yokota A."/>
            <person name="Yabe S."/>
        </authorList>
    </citation>
    <scope>NUCLEOTIDE SEQUENCE</scope>
    <source>
        <strain evidence="3">COM3</strain>
    </source>
</reference>
<dbReference type="AlphaFoldDB" id="A0A455T0Y7"/>
<sequence length="206" mass="23276">MDEGTPLIEVRSISVEDASALYQLDYDYETDRVYTLRVKNRLEHEADENGVTNGVAFAFELLETPVDPPIYRDLSQRSFLYGDPVAKLRSIEGGYVALANGKVAGGVLLNVEETRSIVRIVELIVGRQYRRYGIGSLLLRCAADWARKRDCWAVVLETQNTNFPAIQFYLRNGLEIWGMHQHFYPPGSCAHEIALFMGMRISAPSE</sequence>
<dbReference type="PANTHER" id="PTHR13947:SF37">
    <property type="entry name" value="LD18367P"/>
    <property type="match status" value="1"/>
</dbReference>
<dbReference type="CDD" id="cd04301">
    <property type="entry name" value="NAT_SF"/>
    <property type="match status" value="1"/>
</dbReference>
<dbReference type="InterPro" id="IPR050769">
    <property type="entry name" value="NAT_camello-type"/>
</dbReference>
<dbReference type="Gene3D" id="3.40.630.30">
    <property type="match status" value="1"/>
</dbReference>
<dbReference type="EMBL" id="AP019376">
    <property type="protein sequence ID" value="BBH91024.1"/>
    <property type="molecule type" value="Genomic_DNA"/>
</dbReference>
<dbReference type="GO" id="GO:0008080">
    <property type="term" value="F:N-acetyltransferase activity"/>
    <property type="evidence" value="ECO:0007669"/>
    <property type="project" value="InterPro"/>
</dbReference>
<evidence type="ECO:0000256" key="1">
    <source>
        <dbReference type="ARBA" id="ARBA00022679"/>
    </source>
</evidence>
<dbReference type="Pfam" id="PF00583">
    <property type="entry name" value="Acetyltransf_1"/>
    <property type="match status" value="1"/>
</dbReference>
<dbReference type="SUPFAM" id="SSF55729">
    <property type="entry name" value="Acyl-CoA N-acyltransferases (Nat)"/>
    <property type="match status" value="1"/>
</dbReference>
<dbReference type="PANTHER" id="PTHR13947">
    <property type="entry name" value="GNAT FAMILY N-ACETYLTRANSFERASE"/>
    <property type="match status" value="1"/>
</dbReference>
<protein>
    <recommendedName>
        <fullName evidence="2">N-acetyltransferase domain-containing protein</fullName>
    </recommendedName>
</protein>
<gene>
    <name evidence="3" type="ORF">KTC_57750</name>
</gene>
<evidence type="ECO:0000313" key="3">
    <source>
        <dbReference type="EMBL" id="BBH91024.1"/>
    </source>
</evidence>
<name>A0A455T0Y7_9CHLR</name>